<dbReference type="Proteomes" id="UP000605970">
    <property type="component" value="Unassembled WGS sequence"/>
</dbReference>
<organism evidence="3 4">
    <name type="scientific">Meloidogyne graminicola</name>
    <dbReference type="NCBI Taxonomy" id="189291"/>
    <lineage>
        <taxon>Eukaryota</taxon>
        <taxon>Metazoa</taxon>
        <taxon>Ecdysozoa</taxon>
        <taxon>Nematoda</taxon>
        <taxon>Chromadorea</taxon>
        <taxon>Rhabditida</taxon>
        <taxon>Tylenchina</taxon>
        <taxon>Tylenchomorpha</taxon>
        <taxon>Tylenchoidea</taxon>
        <taxon>Meloidogynidae</taxon>
        <taxon>Meloidogyninae</taxon>
        <taxon>Meloidogyne</taxon>
    </lineage>
</organism>
<name>A0A8S9ZUG3_9BILA</name>
<accession>A0A8S9ZUG3</accession>
<dbReference type="AlphaFoldDB" id="A0A8S9ZUG3"/>
<evidence type="ECO:0000256" key="1">
    <source>
        <dbReference type="SAM" id="Coils"/>
    </source>
</evidence>
<reference evidence="3" key="1">
    <citation type="journal article" date="2020" name="Ecol. Evol.">
        <title>Genome structure and content of the rice root-knot nematode (Meloidogyne graminicola).</title>
        <authorList>
            <person name="Phan N.T."/>
            <person name="Danchin E.G.J."/>
            <person name="Klopp C."/>
            <person name="Perfus-Barbeoch L."/>
            <person name="Kozlowski D.K."/>
            <person name="Koutsovoulos G.D."/>
            <person name="Lopez-Roques C."/>
            <person name="Bouchez O."/>
            <person name="Zahm M."/>
            <person name="Besnard G."/>
            <person name="Bellafiore S."/>
        </authorList>
    </citation>
    <scope>NUCLEOTIDE SEQUENCE</scope>
    <source>
        <strain evidence="3">VN-18</strain>
    </source>
</reference>
<feature type="region of interest" description="Disordered" evidence="2">
    <location>
        <begin position="406"/>
        <end position="437"/>
    </location>
</feature>
<protein>
    <submittedName>
        <fullName evidence="3">Uncharacterized protein</fullName>
    </submittedName>
</protein>
<evidence type="ECO:0000313" key="3">
    <source>
        <dbReference type="EMBL" id="KAF7637165.1"/>
    </source>
</evidence>
<evidence type="ECO:0000256" key="2">
    <source>
        <dbReference type="SAM" id="MobiDB-lite"/>
    </source>
</evidence>
<keyword evidence="4" id="KW-1185">Reference proteome</keyword>
<evidence type="ECO:0000313" key="4">
    <source>
        <dbReference type="Proteomes" id="UP000605970"/>
    </source>
</evidence>
<feature type="coiled-coil region" evidence="1">
    <location>
        <begin position="106"/>
        <end position="179"/>
    </location>
</feature>
<sequence>MKGRCDRVNNITFSWPLIVDEQTEIVKKGNEEAFKNDQSLEQNRKSHSHPCLFLDSPKSNEEHLKRIDTSINQQQQQISTTNVLFKNNLYKSESDRSKQIENGGSIEQQQNTLNQQQQQNNLFQQKQQIEKLQRKCSRLEQLESAYRKIERDYEQMLGSEELKHQFRLLEIENEELRLENINIGQNTLFEEKIKTLENLLFNTQRNAKLTKEHLNSFIFSQQQQQSSSSSSVFGSILTASRIIGGELQKVGKRKAQEYLPVGTEEFINKLNKELDSFLIGPEKPQQNEHLNEDLIFDKLNAGASKLVDFLVIRRSFNVFSNDFDQWSMSETTRDQNKEVSLPTNTMSDENLEQLISLLGDDEDRLDRDFFCESKKEVKVWRQKIVKKRKLTKRPIIQNNFSLEEKTSRISTSDLTKKQDEEEFNLTKPISEEREQKF</sequence>
<gene>
    <name evidence="3" type="ORF">Mgra_00003336</name>
</gene>
<dbReference type="EMBL" id="JABEBT010000022">
    <property type="protein sequence ID" value="KAF7637165.1"/>
    <property type="molecule type" value="Genomic_DNA"/>
</dbReference>
<keyword evidence="1" id="KW-0175">Coiled coil</keyword>
<proteinExistence type="predicted"/>
<comment type="caution">
    <text evidence="3">The sequence shown here is derived from an EMBL/GenBank/DDBJ whole genome shotgun (WGS) entry which is preliminary data.</text>
</comment>